<gene>
    <name evidence="2" type="ORF">CERZMDRAFT_89984</name>
</gene>
<keyword evidence="3" id="KW-1185">Reference proteome</keyword>
<accession>A0A6A6FQV2</accession>
<sequence length="57" mass="6073">MNMDTPPGRQNYEGLSSTALSLVKTEPIACFDPERPPCTTQPCQTPSASPNITPPPS</sequence>
<reference evidence="2" key="1">
    <citation type="journal article" date="2020" name="Stud. Mycol.">
        <title>101 Dothideomycetes genomes: a test case for predicting lifestyles and emergence of pathogens.</title>
        <authorList>
            <person name="Haridas S."/>
            <person name="Albert R."/>
            <person name="Binder M."/>
            <person name="Bloem J."/>
            <person name="Labutti K."/>
            <person name="Salamov A."/>
            <person name="Andreopoulos B."/>
            <person name="Baker S."/>
            <person name="Barry K."/>
            <person name="Bills G."/>
            <person name="Bluhm B."/>
            <person name="Cannon C."/>
            <person name="Castanera R."/>
            <person name="Culley D."/>
            <person name="Daum C."/>
            <person name="Ezra D."/>
            <person name="Gonzalez J."/>
            <person name="Henrissat B."/>
            <person name="Kuo A."/>
            <person name="Liang C."/>
            <person name="Lipzen A."/>
            <person name="Lutzoni F."/>
            <person name="Magnuson J."/>
            <person name="Mondo S."/>
            <person name="Nolan M."/>
            <person name="Ohm R."/>
            <person name="Pangilinan J."/>
            <person name="Park H.-J."/>
            <person name="Ramirez L."/>
            <person name="Alfaro M."/>
            <person name="Sun H."/>
            <person name="Tritt A."/>
            <person name="Yoshinaga Y."/>
            <person name="Zwiers L.-H."/>
            <person name="Turgeon B."/>
            <person name="Goodwin S."/>
            <person name="Spatafora J."/>
            <person name="Crous P."/>
            <person name="Grigoriev I."/>
        </authorList>
    </citation>
    <scope>NUCLEOTIDE SEQUENCE</scope>
    <source>
        <strain evidence="2">SCOH1-5</strain>
    </source>
</reference>
<protein>
    <submittedName>
        <fullName evidence="2">Uncharacterized protein</fullName>
    </submittedName>
</protein>
<feature type="region of interest" description="Disordered" evidence="1">
    <location>
        <begin position="33"/>
        <end position="57"/>
    </location>
</feature>
<name>A0A6A6FQV2_9PEZI</name>
<dbReference type="EMBL" id="ML992665">
    <property type="protein sequence ID" value="KAF2215759.1"/>
    <property type="molecule type" value="Genomic_DNA"/>
</dbReference>
<feature type="compositionally biased region" description="Low complexity" evidence="1">
    <location>
        <begin position="37"/>
        <end position="46"/>
    </location>
</feature>
<evidence type="ECO:0000313" key="2">
    <source>
        <dbReference type="EMBL" id="KAF2215759.1"/>
    </source>
</evidence>
<proteinExistence type="predicted"/>
<dbReference type="AlphaFoldDB" id="A0A6A6FQV2"/>
<dbReference type="Proteomes" id="UP000799539">
    <property type="component" value="Unassembled WGS sequence"/>
</dbReference>
<evidence type="ECO:0000313" key="3">
    <source>
        <dbReference type="Proteomes" id="UP000799539"/>
    </source>
</evidence>
<organism evidence="2 3">
    <name type="scientific">Cercospora zeae-maydis SCOH1-5</name>
    <dbReference type="NCBI Taxonomy" id="717836"/>
    <lineage>
        <taxon>Eukaryota</taxon>
        <taxon>Fungi</taxon>
        <taxon>Dikarya</taxon>
        <taxon>Ascomycota</taxon>
        <taxon>Pezizomycotina</taxon>
        <taxon>Dothideomycetes</taxon>
        <taxon>Dothideomycetidae</taxon>
        <taxon>Mycosphaerellales</taxon>
        <taxon>Mycosphaerellaceae</taxon>
        <taxon>Cercospora</taxon>
    </lineage>
</organism>
<evidence type="ECO:0000256" key="1">
    <source>
        <dbReference type="SAM" id="MobiDB-lite"/>
    </source>
</evidence>